<dbReference type="InterPro" id="IPR003018">
    <property type="entry name" value="GAF"/>
</dbReference>
<evidence type="ECO:0000256" key="15">
    <source>
        <dbReference type="ARBA" id="ARBA00023026"/>
    </source>
</evidence>
<dbReference type="Gene3D" id="3.30.450.20">
    <property type="entry name" value="PAS domain"/>
    <property type="match status" value="1"/>
</dbReference>
<evidence type="ECO:0000256" key="17">
    <source>
        <dbReference type="SAM" id="MobiDB-lite"/>
    </source>
</evidence>
<dbReference type="InterPro" id="IPR036890">
    <property type="entry name" value="HATPase_C_sf"/>
</dbReference>
<evidence type="ECO:0000256" key="13">
    <source>
        <dbReference type="ARBA" id="ARBA00022840"/>
    </source>
</evidence>
<dbReference type="InterPro" id="IPR013767">
    <property type="entry name" value="PAS_fold"/>
</dbReference>
<keyword evidence="5" id="KW-0597">Phosphoprotein</keyword>
<keyword evidence="14" id="KW-0157">Chromophore</keyword>
<dbReference type="SUPFAM" id="SSF55781">
    <property type="entry name" value="GAF domain-like"/>
    <property type="match status" value="1"/>
</dbReference>
<evidence type="ECO:0000256" key="1">
    <source>
        <dbReference type="ARBA" id="ARBA00000085"/>
    </source>
</evidence>
<proteinExistence type="predicted"/>
<dbReference type="PANTHER" id="PTHR41523:SF8">
    <property type="entry name" value="ETHYLENE RESPONSE SENSOR PROTEIN"/>
    <property type="match status" value="1"/>
</dbReference>
<feature type="compositionally biased region" description="Basic and acidic residues" evidence="17">
    <location>
        <begin position="1"/>
        <end position="11"/>
    </location>
</feature>
<sequence>MFPRSEPKEPCGMDETSPTGMELQPESVASRLDVRLLRTLYAITKAISSDLDLDRIVQVVTDGATELTGAKYGAFFYNIPGVEGPHFSLYTLSGAPRSAFERFGLPRKTAVFAPTFDGVGVVRSDDIRQDPRYARNEPLQGMPPGHLPVVSYLAVPVISRTGEVHGGLLFGHDLPGMFSDEHEELVQAVASHAAIAIDNARLLRASQAEAELRRKSHESAALLAAIVESSEDAIISKTLAGTITSWNRGAQHIFGYRSEEAIGKPITILIPEDRLEEEKTILARVGQGEHVLHFETVRLRKDGASIDISLAISPIRGNDGTIIGASKVARDITERKRAAERQGLLLREMNHRIKNLFALTGGLVSLAARSAETPTDLARSLKERLTALARAHEMTLPPMQSDGTLLEAGTTIFTLLNALVAPYQNSNRDRVCLAGTDMRIGAGKVTNLALLLHEFMTNAAKYGCLSTPNGQLQVDCQVEDEELRLEWVEIGGPPAHAAENVGGFGSRLEETLKRGMNAIIERDWRASGLIIRMTLPARQLQE</sequence>
<evidence type="ECO:0000256" key="4">
    <source>
        <dbReference type="ARBA" id="ARBA00022543"/>
    </source>
</evidence>
<dbReference type="SUPFAM" id="SSF55785">
    <property type="entry name" value="PYP-like sensor domain (PAS domain)"/>
    <property type="match status" value="1"/>
</dbReference>
<feature type="domain" description="PAS" evidence="18">
    <location>
        <begin position="219"/>
        <end position="289"/>
    </location>
</feature>
<dbReference type="Gene3D" id="3.30.565.10">
    <property type="entry name" value="Histidine kinase-like ATPase, C-terminal domain"/>
    <property type="match status" value="1"/>
</dbReference>
<dbReference type="GO" id="GO:0009881">
    <property type="term" value="F:photoreceptor activity"/>
    <property type="evidence" value="ECO:0007669"/>
    <property type="project" value="UniProtKB-KW"/>
</dbReference>
<feature type="domain" description="PAC" evidence="19">
    <location>
        <begin position="292"/>
        <end position="344"/>
    </location>
</feature>
<evidence type="ECO:0000256" key="11">
    <source>
        <dbReference type="ARBA" id="ARBA00022741"/>
    </source>
</evidence>
<keyword evidence="16" id="KW-0675">Receptor</keyword>
<evidence type="ECO:0000256" key="8">
    <source>
        <dbReference type="ARBA" id="ARBA00022643"/>
    </source>
</evidence>
<dbReference type="InterPro" id="IPR000700">
    <property type="entry name" value="PAS-assoc_C"/>
</dbReference>
<dbReference type="PROSITE" id="PS50112">
    <property type="entry name" value="PAS"/>
    <property type="match status" value="1"/>
</dbReference>
<dbReference type="SMART" id="SM00911">
    <property type="entry name" value="HWE_HK"/>
    <property type="match status" value="1"/>
</dbReference>
<dbReference type="SMART" id="SM00065">
    <property type="entry name" value="GAF"/>
    <property type="match status" value="1"/>
</dbReference>
<dbReference type="CDD" id="cd00130">
    <property type="entry name" value="PAS"/>
    <property type="match status" value="1"/>
</dbReference>
<name>A0A2U2DUH9_9HYPH</name>
<dbReference type="GO" id="GO:0004673">
    <property type="term" value="F:protein histidine kinase activity"/>
    <property type="evidence" value="ECO:0007669"/>
    <property type="project" value="UniProtKB-EC"/>
</dbReference>
<dbReference type="PANTHER" id="PTHR41523">
    <property type="entry name" value="TWO-COMPONENT SYSTEM SENSOR PROTEIN"/>
    <property type="match status" value="1"/>
</dbReference>
<keyword evidence="12" id="KW-0418">Kinase</keyword>
<evidence type="ECO:0000256" key="9">
    <source>
        <dbReference type="ARBA" id="ARBA00022679"/>
    </source>
</evidence>
<keyword evidence="15" id="KW-0843">Virulence</keyword>
<evidence type="ECO:0000313" key="21">
    <source>
        <dbReference type="Proteomes" id="UP000245252"/>
    </source>
</evidence>
<keyword evidence="21" id="KW-1185">Reference proteome</keyword>
<dbReference type="GO" id="GO:0005524">
    <property type="term" value="F:ATP binding"/>
    <property type="evidence" value="ECO:0007669"/>
    <property type="project" value="UniProtKB-KW"/>
</dbReference>
<dbReference type="InterPro" id="IPR000014">
    <property type="entry name" value="PAS"/>
</dbReference>
<dbReference type="SMART" id="SM00091">
    <property type="entry name" value="PAS"/>
    <property type="match status" value="1"/>
</dbReference>
<evidence type="ECO:0000259" key="18">
    <source>
        <dbReference type="PROSITE" id="PS50112"/>
    </source>
</evidence>
<dbReference type="EC" id="2.7.13.3" evidence="2"/>
<accession>A0A2U2DUH9</accession>
<feature type="region of interest" description="Disordered" evidence="17">
    <location>
        <begin position="1"/>
        <end position="25"/>
    </location>
</feature>
<dbReference type="Pfam" id="PF13185">
    <property type="entry name" value="GAF_2"/>
    <property type="match status" value="1"/>
</dbReference>
<evidence type="ECO:0000256" key="2">
    <source>
        <dbReference type="ARBA" id="ARBA00012438"/>
    </source>
</evidence>
<dbReference type="GO" id="GO:0006355">
    <property type="term" value="P:regulation of DNA-templated transcription"/>
    <property type="evidence" value="ECO:0007669"/>
    <property type="project" value="InterPro"/>
</dbReference>
<comment type="catalytic activity">
    <reaction evidence="1">
        <text>ATP + protein L-histidine = ADP + protein N-phospho-L-histidine.</text>
        <dbReference type="EC" id="2.7.13.3"/>
    </reaction>
</comment>
<dbReference type="AlphaFoldDB" id="A0A2U2DUH9"/>
<dbReference type="InterPro" id="IPR001610">
    <property type="entry name" value="PAC"/>
</dbReference>
<evidence type="ECO:0000256" key="12">
    <source>
        <dbReference type="ARBA" id="ARBA00022777"/>
    </source>
</evidence>
<dbReference type="PROSITE" id="PS50113">
    <property type="entry name" value="PAC"/>
    <property type="match status" value="1"/>
</dbReference>
<comment type="caution">
    <text evidence="20">The sequence shown here is derived from an EMBL/GenBank/DDBJ whole genome shotgun (WGS) entry which is preliminary data.</text>
</comment>
<keyword evidence="11" id="KW-0547">Nucleotide-binding</keyword>
<evidence type="ECO:0000256" key="5">
    <source>
        <dbReference type="ARBA" id="ARBA00022553"/>
    </source>
</evidence>
<evidence type="ECO:0000256" key="6">
    <source>
        <dbReference type="ARBA" id="ARBA00022606"/>
    </source>
</evidence>
<keyword evidence="7" id="KW-0285">Flavoprotein</keyword>
<dbReference type="NCBIfam" id="TIGR00229">
    <property type="entry name" value="sensory_box"/>
    <property type="match status" value="1"/>
</dbReference>
<keyword evidence="10" id="KW-0677">Repeat</keyword>
<dbReference type="Pfam" id="PF07536">
    <property type="entry name" value="HWE_HK"/>
    <property type="match status" value="1"/>
</dbReference>
<dbReference type="InterPro" id="IPR029016">
    <property type="entry name" value="GAF-like_dom_sf"/>
</dbReference>
<evidence type="ECO:0000256" key="3">
    <source>
        <dbReference type="ARBA" id="ARBA00021740"/>
    </source>
</evidence>
<keyword evidence="8" id="KW-0288">FMN</keyword>
<evidence type="ECO:0000256" key="14">
    <source>
        <dbReference type="ARBA" id="ARBA00022991"/>
    </source>
</evidence>
<organism evidence="20 21">
    <name type="scientific">Metarhizobium album</name>
    <dbReference type="NCBI Taxonomy" id="2182425"/>
    <lineage>
        <taxon>Bacteria</taxon>
        <taxon>Pseudomonadati</taxon>
        <taxon>Pseudomonadota</taxon>
        <taxon>Alphaproteobacteria</taxon>
        <taxon>Hyphomicrobiales</taxon>
        <taxon>Rhizobiaceae</taxon>
        <taxon>Metarhizobium</taxon>
    </lineage>
</organism>
<dbReference type="OrthoDB" id="341208at2"/>
<dbReference type="InterPro" id="IPR035965">
    <property type="entry name" value="PAS-like_dom_sf"/>
</dbReference>
<dbReference type="Gene3D" id="3.30.450.40">
    <property type="match status" value="1"/>
</dbReference>
<evidence type="ECO:0000313" key="20">
    <source>
        <dbReference type="EMBL" id="PWE56975.1"/>
    </source>
</evidence>
<dbReference type="SMART" id="SM00086">
    <property type="entry name" value="PAC"/>
    <property type="match status" value="1"/>
</dbReference>
<gene>
    <name evidence="20" type="ORF">DEM27_04845</name>
</gene>
<dbReference type="InterPro" id="IPR011102">
    <property type="entry name" value="Sig_transdc_His_kinase_HWE"/>
</dbReference>
<evidence type="ECO:0000259" key="19">
    <source>
        <dbReference type="PROSITE" id="PS50113"/>
    </source>
</evidence>
<keyword evidence="4" id="KW-0600">Photoreceptor protein</keyword>
<evidence type="ECO:0000256" key="7">
    <source>
        <dbReference type="ARBA" id="ARBA00022630"/>
    </source>
</evidence>
<keyword evidence="6" id="KW-0716">Sensory transduction</keyword>
<dbReference type="EMBL" id="QFBC01000002">
    <property type="protein sequence ID" value="PWE56975.1"/>
    <property type="molecule type" value="Genomic_DNA"/>
</dbReference>
<dbReference type="Pfam" id="PF00989">
    <property type="entry name" value="PAS"/>
    <property type="match status" value="1"/>
</dbReference>
<keyword evidence="9" id="KW-0808">Transferase</keyword>
<evidence type="ECO:0000256" key="10">
    <source>
        <dbReference type="ARBA" id="ARBA00022737"/>
    </source>
</evidence>
<protein>
    <recommendedName>
        <fullName evidence="3">Blue-light-activated histidine kinase</fullName>
        <ecNumber evidence="2">2.7.13.3</ecNumber>
    </recommendedName>
</protein>
<keyword evidence="13" id="KW-0067">ATP-binding</keyword>
<evidence type="ECO:0000256" key="16">
    <source>
        <dbReference type="ARBA" id="ARBA00023170"/>
    </source>
</evidence>
<dbReference type="Proteomes" id="UP000245252">
    <property type="component" value="Unassembled WGS sequence"/>
</dbReference>
<reference evidence="20 21" key="1">
    <citation type="submission" date="2018-05" db="EMBL/GenBank/DDBJ databases">
        <title>The draft genome of strain NS-104.</title>
        <authorList>
            <person name="Hang P."/>
            <person name="Jiang J."/>
        </authorList>
    </citation>
    <scope>NUCLEOTIDE SEQUENCE [LARGE SCALE GENOMIC DNA]</scope>
    <source>
        <strain evidence="20 21">NS-104</strain>
    </source>
</reference>